<dbReference type="Proteomes" id="UP000063789">
    <property type="component" value="Chromosome"/>
</dbReference>
<dbReference type="EMBL" id="CP011853">
    <property type="protein sequence ID" value="ALG84416.1"/>
    <property type="molecule type" value="Genomic_DNA"/>
</dbReference>
<dbReference type="CDD" id="cd00488">
    <property type="entry name" value="PCD_DCoH"/>
    <property type="match status" value="1"/>
</dbReference>
<organism evidence="6 7">
    <name type="scientific">Gordonia phthalatica</name>
    <dbReference type="NCBI Taxonomy" id="1136941"/>
    <lineage>
        <taxon>Bacteria</taxon>
        <taxon>Bacillati</taxon>
        <taxon>Actinomycetota</taxon>
        <taxon>Actinomycetes</taxon>
        <taxon>Mycobacteriales</taxon>
        <taxon>Gordoniaceae</taxon>
        <taxon>Gordonia</taxon>
    </lineage>
</organism>
<evidence type="ECO:0000313" key="7">
    <source>
        <dbReference type="Proteomes" id="UP000063789"/>
    </source>
</evidence>
<dbReference type="PATRIC" id="fig|1136941.3.peg.1588"/>
<evidence type="ECO:0000256" key="5">
    <source>
        <dbReference type="ARBA" id="ARBA00023239"/>
    </source>
</evidence>
<comment type="catalytic activity">
    <reaction evidence="1">
        <text>(4aS,6R)-4a-hydroxy-L-erythro-5,6,7,8-tetrahydrobiopterin = (6R)-L-erythro-6,7-dihydrobiopterin + H2O</text>
        <dbReference type="Rhea" id="RHEA:11920"/>
        <dbReference type="ChEBI" id="CHEBI:15377"/>
        <dbReference type="ChEBI" id="CHEBI:15642"/>
        <dbReference type="ChEBI" id="CHEBI:43120"/>
        <dbReference type="EC" id="4.2.1.96"/>
    </reaction>
</comment>
<proteinExistence type="inferred from homology"/>
<evidence type="ECO:0000256" key="3">
    <source>
        <dbReference type="ARBA" id="ARBA00013252"/>
    </source>
</evidence>
<dbReference type="InterPro" id="IPR001533">
    <property type="entry name" value="Pterin_deHydtase"/>
</dbReference>
<dbReference type="KEGG" id="goq:ACH46_07780"/>
<dbReference type="PANTHER" id="PTHR12599:SF0">
    <property type="entry name" value="PTERIN-4-ALPHA-CARBINOLAMINE DEHYDRATASE"/>
    <property type="match status" value="1"/>
</dbReference>
<evidence type="ECO:0000256" key="2">
    <source>
        <dbReference type="ARBA" id="ARBA00006472"/>
    </source>
</evidence>
<dbReference type="PANTHER" id="PTHR12599">
    <property type="entry name" value="PTERIN-4-ALPHA-CARBINOLAMINE DEHYDRATASE"/>
    <property type="match status" value="1"/>
</dbReference>
<dbReference type="GO" id="GO:0008124">
    <property type="term" value="F:4-alpha-hydroxytetrahydrobiopterin dehydratase activity"/>
    <property type="evidence" value="ECO:0007669"/>
    <property type="project" value="UniProtKB-EC"/>
</dbReference>
<dbReference type="GO" id="GO:0006729">
    <property type="term" value="P:tetrahydrobiopterin biosynthetic process"/>
    <property type="evidence" value="ECO:0007669"/>
    <property type="project" value="InterPro"/>
</dbReference>
<dbReference type="Pfam" id="PF01329">
    <property type="entry name" value="Pterin_4a"/>
    <property type="match status" value="1"/>
</dbReference>
<dbReference type="OrthoDB" id="15077at2"/>
<dbReference type="Gene3D" id="3.30.1360.20">
    <property type="entry name" value="Transcriptional coactivator/pterin dehydratase"/>
    <property type="match status" value="1"/>
</dbReference>
<keyword evidence="5" id="KW-0456">Lyase</keyword>
<sequence>MTDYRPEPLTDSDADAQTSGAWTVDGGMLVATYKPGNMVRGLEMVTAVAAAAEEANHHPDVDLRYPTVTYRLMTHSEGQLTSYDVALAQRIDAIAAEMEIPAG</sequence>
<protein>
    <recommendedName>
        <fullName evidence="4">Putative pterin-4-alpha-carbinolamine dehydratase</fullName>
        <ecNumber evidence="3">4.2.1.96</ecNumber>
    </recommendedName>
</protein>
<dbReference type="AlphaFoldDB" id="A0A0N9NFJ5"/>
<evidence type="ECO:0000256" key="4">
    <source>
        <dbReference type="ARBA" id="ARBA00021735"/>
    </source>
</evidence>
<gene>
    <name evidence="6" type="ORF">ACH46_07780</name>
</gene>
<keyword evidence="7" id="KW-1185">Reference proteome</keyword>
<reference evidence="7" key="1">
    <citation type="submission" date="2015-06" db="EMBL/GenBank/DDBJ databases">
        <title>Complete genome sequence and metabolic analysis of phthalate degradation pathway in Gordonia sp. QH-11.</title>
        <authorList>
            <person name="Jin D."/>
            <person name="Kong X."/>
            <person name="Bai Z."/>
        </authorList>
    </citation>
    <scope>NUCLEOTIDE SEQUENCE [LARGE SCALE GENOMIC DNA]</scope>
    <source>
        <strain evidence="7">QH-11</strain>
    </source>
</reference>
<reference evidence="6 7" key="2">
    <citation type="journal article" date="2017" name="Int. J. Syst. Evol. Microbiol.">
        <title>Gordonia phthalatica sp. nov., a di-n-butyl phthalate-degrading bacterium isolated from activated sludge.</title>
        <authorList>
            <person name="Jin D."/>
            <person name="Kong X."/>
            <person name="Jia M."/>
            <person name="Yu X."/>
            <person name="Wang X."/>
            <person name="Zhuang X."/>
            <person name="Deng Y."/>
            <person name="Bai Z."/>
        </authorList>
    </citation>
    <scope>NUCLEOTIDE SEQUENCE [LARGE SCALE GENOMIC DNA]</scope>
    <source>
        <strain evidence="6 7">QH-11</strain>
    </source>
</reference>
<name>A0A0N9NFJ5_9ACTN</name>
<accession>A0A0N9NFJ5</accession>
<dbReference type="RefSeq" id="WP_062392401.1">
    <property type="nucleotide sequence ID" value="NZ_CP011853.1"/>
</dbReference>
<evidence type="ECO:0000256" key="1">
    <source>
        <dbReference type="ARBA" id="ARBA00001554"/>
    </source>
</evidence>
<dbReference type="NCBIfam" id="NF002017">
    <property type="entry name" value="PRK00823.1-2"/>
    <property type="match status" value="1"/>
</dbReference>
<comment type="similarity">
    <text evidence="2">Belongs to the pterin-4-alpha-carbinolamine dehydratase family.</text>
</comment>
<dbReference type="STRING" id="1136941.ACH46_07780"/>
<dbReference type="SUPFAM" id="SSF55248">
    <property type="entry name" value="PCD-like"/>
    <property type="match status" value="1"/>
</dbReference>
<evidence type="ECO:0000313" key="6">
    <source>
        <dbReference type="EMBL" id="ALG84416.1"/>
    </source>
</evidence>
<dbReference type="InterPro" id="IPR036428">
    <property type="entry name" value="PCD_sf"/>
</dbReference>
<dbReference type="EC" id="4.2.1.96" evidence="3"/>